<evidence type="ECO:0000256" key="1">
    <source>
        <dbReference type="SAM" id="MobiDB-lite"/>
    </source>
</evidence>
<dbReference type="AlphaFoldDB" id="A0A4S4M6V2"/>
<name>A0A4S4M6V2_9AGAM</name>
<feature type="region of interest" description="Disordered" evidence="1">
    <location>
        <begin position="293"/>
        <end position="321"/>
    </location>
</feature>
<dbReference type="OrthoDB" id="406833at2759"/>
<dbReference type="InterPro" id="IPR000608">
    <property type="entry name" value="UBC"/>
</dbReference>
<dbReference type="Proteomes" id="UP000310158">
    <property type="component" value="Unassembled WGS sequence"/>
</dbReference>
<keyword evidence="4" id="KW-1185">Reference proteome</keyword>
<evidence type="ECO:0000313" key="3">
    <source>
        <dbReference type="EMBL" id="THH21016.1"/>
    </source>
</evidence>
<gene>
    <name evidence="3" type="ORF">EW146_g485</name>
</gene>
<dbReference type="InterPro" id="IPR016135">
    <property type="entry name" value="UBQ-conjugating_enzyme/RWD"/>
</dbReference>
<feature type="domain" description="UBC core" evidence="2">
    <location>
        <begin position="20"/>
        <end position="82"/>
    </location>
</feature>
<dbReference type="Gene3D" id="3.10.110.10">
    <property type="entry name" value="Ubiquitin Conjugating Enzyme"/>
    <property type="match status" value="1"/>
</dbReference>
<protein>
    <recommendedName>
        <fullName evidence="2">UBC core domain-containing protein</fullName>
    </recommendedName>
</protein>
<evidence type="ECO:0000259" key="2">
    <source>
        <dbReference type="Pfam" id="PF00179"/>
    </source>
</evidence>
<dbReference type="SUPFAM" id="SSF54495">
    <property type="entry name" value="UBC-like"/>
    <property type="match status" value="1"/>
</dbReference>
<sequence>MSTVSLTWRAFATKGISLLQADDFETWILSLEILGESVYEGEKFALKFRFDTQYPISSPAVQFVVNDEYKPPVHPHVYTNGHRYSNLCLSTEHAGFLQGAAHPFLFLHPEPLTYRESPEGNDRYVRTAPDNPKKTQFIYDGLAVQRQQQNAKFSFSNHIAIVKASLGSQPSKSEKRSIHLTKKKRRKGEIEKAYGYCTYPSIDLAAAPCSKGLRFLMHHNIQSRPARLFRHRFFHFLAIGTTPFAAAPAPASTTAPAGAAAAQLGQLNVRTGERHARCMREEAIDGRLSTLARHCRSPSREAKPAAGLPRAPSRKPAEPTTHLPEIDLHQAFIHTTPTPVPTIPSAVSMLTSLSTFTTGYPGFIPSTTQSVVETRTVVIVPVRKPVRPSMLCAIRTSTSQPTPGELFALPCAETWACGNGEENGKEEEGSEP</sequence>
<accession>A0A4S4M6V2</accession>
<dbReference type="EMBL" id="SGPL01000010">
    <property type="protein sequence ID" value="THH21016.1"/>
    <property type="molecule type" value="Genomic_DNA"/>
</dbReference>
<proteinExistence type="predicted"/>
<organism evidence="3 4">
    <name type="scientific">Bondarzewia mesenterica</name>
    <dbReference type="NCBI Taxonomy" id="1095465"/>
    <lineage>
        <taxon>Eukaryota</taxon>
        <taxon>Fungi</taxon>
        <taxon>Dikarya</taxon>
        <taxon>Basidiomycota</taxon>
        <taxon>Agaricomycotina</taxon>
        <taxon>Agaricomycetes</taxon>
        <taxon>Russulales</taxon>
        <taxon>Bondarzewiaceae</taxon>
        <taxon>Bondarzewia</taxon>
    </lineage>
</organism>
<dbReference type="Pfam" id="PF00179">
    <property type="entry name" value="UQ_con"/>
    <property type="match status" value="1"/>
</dbReference>
<reference evidence="3 4" key="1">
    <citation type="submission" date="2019-02" db="EMBL/GenBank/DDBJ databases">
        <title>Genome sequencing of the rare red list fungi Bondarzewia mesenterica.</title>
        <authorList>
            <person name="Buettner E."/>
            <person name="Kellner H."/>
        </authorList>
    </citation>
    <scope>NUCLEOTIDE SEQUENCE [LARGE SCALE GENOMIC DNA]</scope>
    <source>
        <strain evidence="3 4">DSM 108281</strain>
    </source>
</reference>
<evidence type="ECO:0000313" key="4">
    <source>
        <dbReference type="Proteomes" id="UP000310158"/>
    </source>
</evidence>
<comment type="caution">
    <text evidence="3">The sequence shown here is derived from an EMBL/GenBank/DDBJ whole genome shotgun (WGS) entry which is preliminary data.</text>
</comment>